<protein>
    <submittedName>
        <fullName evidence="1">Uncharacterized protein</fullName>
    </submittedName>
</protein>
<organism evidence="1">
    <name type="scientific">viral metagenome</name>
    <dbReference type="NCBI Taxonomy" id="1070528"/>
    <lineage>
        <taxon>unclassified sequences</taxon>
        <taxon>metagenomes</taxon>
        <taxon>organismal metagenomes</taxon>
    </lineage>
</organism>
<dbReference type="AlphaFoldDB" id="A0A6M3J7B9"/>
<sequence>MGNLEREIVWLGHPGNTIDLRLKSNDSYVDLIGVQTITLNFSGITLTSTNSTAQVVTWAKAGYLTGEVRINLGSQSTLISGEYDCRMVVYDLGDTAGVVWGDSIPLLVKSEVEV</sequence>
<gene>
    <name evidence="2" type="ORF">MM415A00465_0014</name>
    <name evidence="1" type="ORF">MM415B00381_0036</name>
</gene>
<name>A0A6M3J7B9_9ZZZZ</name>
<accession>A0A6M3J7B9</accession>
<evidence type="ECO:0000313" key="2">
    <source>
        <dbReference type="EMBL" id="QJA81956.1"/>
    </source>
</evidence>
<reference evidence="1" key="1">
    <citation type="submission" date="2020-03" db="EMBL/GenBank/DDBJ databases">
        <title>The deep terrestrial virosphere.</title>
        <authorList>
            <person name="Holmfeldt K."/>
            <person name="Nilsson E."/>
            <person name="Simone D."/>
            <person name="Lopez-Fernandez M."/>
            <person name="Wu X."/>
            <person name="de Brujin I."/>
            <person name="Lundin D."/>
            <person name="Andersson A."/>
            <person name="Bertilsson S."/>
            <person name="Dopson M."/>
        </authorList>
    </citation>
    <scope>NUCLEOTIDE SEQUENCE</scope>
    <source>
        <strain evidence="2">MM415A00465</strain>
        <strain evidence="1">MM415B00381</strain>
    </source>
</reference>
<evidence type="ECO:0000313" key="1">
    <source>
        <dbReference type="EMBL" id="QJA65723.1"/>
    </source>
</evidence>
<dbReference type="EMBL" id="MT142475">
    <property type="protein sequence ID" value="QJA81956.1"/>
    <property type="molecule type" value="Genomic_DNA"/>
</dbReference>
<dbReference type="EMBL" id="MT141543">
    <property type="protein sequence ID" value="QJA65723.1"/>
    <property type="molecule type" value="Genomic_DNA"/>
</dbReference>
<proteinExistence type="predicted"/>